<evidence type="ECO:0000256" key="3">
    <source>
        <dbReference type="ARBA" id="ARBA00022475"/>
    </source>
</evidence>
<evidence type="ECO:0000256" key="10">
    <source>
        <dbReference type="SAM" id="Phobius"/>
    </source>
</evidence>
<gene>
    <name evidence="11" type="ORF">AVDCRST_MAG40-683</name>
</gene>
<proteinExistence type="inferred from homology"/>
<evidence type="ECO:0000256" key="7">
    <source>
        <dbReference type="ARBA" id="ARBA00038151"/>
    </source>
</evidence>
<keyword evidence="2" id="KW-0813">Transport</keyword>
<evidence type="ECO:0000256" key="4">
    <source>
        <dbReference type="ARBA" id="ARBA00022692"/>
    </source>
</evidence>
<keyword evidence="3" id="KW-1003">Cell membrane</keyword>
<evidence type="ECO:0000256" key="1">
    <source>
        <dbReference type="ARBA" id="ARBA00004651"/>
    </source>
</evidence>
<dbReference type="EMBL" id="CADCTX010000197">
    <property type="protein sequence ID" value="CAA9306120.1"/>
    <property type="molecule type" value="Genomic_DNA"/>
</dbReference>
<sequence>MHGAADWLMGALLVAVPWLVGPDRPRPEGWLLMALGERGGWNAGDVSRLCPEPARAPRRAARDVPPIYERLHMHWLFLGIAAVFEVVFALSANASKGFTRRGYSLLTFAAAAVAIYFLSLSLRVLDVGVGYAIWTAIGAVGTVIFGVVLFNEKLNAGKVISIIAVVAGVVALKAVSGV</sequence>
<feature type="transmembrane region" description="Helical" evidence="10">
    <location>
        <begin position="157"/>
        <end position="175"/>
    </location>
</feature>
<feature type="transmembrane region" description="Helical" evidence="10">
    <location>
        <begin position="131"/>
        <end position="150"/>
    </location>
</feature>
<evidence type="ECO:0000256" key="9">
    <source>
        <dbReference type="RuleBase" id="RU003942"/>
    </source>
</evidence>
<dbReference type="PANTHER" id="PTHR30561:SF0">
    <property type="entry name" value="GUANIDINIUM EXPORTER"/>
    <property type="match status" value="1"/>
</dbReference>
<dbReference type="AlphaFoldDB" id="A0A6J4KHE2"/>
<feature type="transmembrane region" description="Helical" evidence="10">
    <location>
        <begin position="73"/>
        <end position="91"/>
    </location>
</feature>
<dbReference type="PANTHER" id="PTHR30561">
    <property type="entry name" value="SMR FAMILY PROTON-DEPENDENT DRUG EFFLUX TRANSPORTER SUGE"/>
    <property type="match status" value="1"/>
</dbReference>
<accession>A0A6J4KHE2</accession>
<evidence type="ECO:0000256" key="8">
    <source>
        <dbReference type="ARBA" id="ARBA00039168"/>
    </source>
</evidence>
<evidence type="ECO:0000313" key="11">
    <source>
        <dbReference type="EMBL" id="CAA9306120.1"/>
    </source>
</evidence>
<dbReference type="GO" id="GO:1990961">
    <property type="term" value="P:xenobiotic detoxification by transmembrane export across the plasma membrane"/>
    <property type="evidence" value="ECO:0007669"/>
    <property type="project" value="UniProtKB-ARBA"/>
</dbReference>
<name>A0A6J4KHE2_9BACT</name>
<keyword evidence="4 9" id="KW-0812">Transmembrane</keyword>
<feature type="transmembrane region" description="Helical" evidence="10">
    <location>
        <begin position="103"/>
        <end position="125"/>
    </location>
</feature>
<dbReference type="InterPro" id="IPR000390">
    <property type="entry name" value="Small_drug/metabolite_transptr"/>
</dbReference>
<dbReference type="GO" id="GO:0022857">
    <property type="term" value="F:transmembrane transporter activity"/>
    <property type="evidence" value="ECO:0007669"/>
    <property type="project" value="InterPro"/>
</dbReference>
<keyword evidence="6 10" id="KW-0472">Membrane</keyword>
<comment type="subcellular location">
    <subcellularLocation>
        <location evidence="1 9">Cell membrane</location>
        <topology evidence="1 9">Multi-pass membrane protein</topology>
    </subcellularLocation>
</comment>
<organism evidence="11">
    <name type="scientific">uncultured Gemmatimonadaceae bacterium</name>
    <dbReference type="NCBI Taxonomy" id="246130"/>
    <lineage>
        <taxon>Bacteria</taxon>
        <taxon>Pseudomonadati</taxon>
        <taxon>Gemmatimonadota</taxon>
        <taxon>Gemmatimonadia</taxon>
        <taxon>Gemmatimonadales</taxon>
        <taxon>Gemmatimonadaceae</taxon>
        <taxon>environmental samples</taxon>
    </lineage>
</organism>
<keyword evidence="5 10" id="KW-1133">Transmembrane helix</keyword>
<dbReference type="GO" id="GO:0005886">
    <property type="term" value="C:plasma membrane"/>
    <property type="evidence" value="ECO:0007669"/>
    <property type="project" value="UniProtKB-SubCell"/>
</dbReference>
<dbReference type="FunFam" id="1.10.3730.20:FF:000001">
    <property type="entry name" value="Quaternary ammonium compound resistance transporter SugE"/>
    <property type="match status" value="1"/>
</dbReference>
<protein>
    <recommendedName>
        <fullName evidence="8">Guanidinium exporter</fullName>
    </recommendedName>
</protein>
<dbReference type="InterPro" id="IPR045324">
    <property type="entry name" value="Small_multidrug_res"/>
</dbReference>
<dbReference type="Pfam" id="PF00893">
    <property type="entry name" value="Multi_Drug_Res"/>
    <property type="match status" value="1"/>
</dbReference>
<comment type="similarity">
    <text evidence="7">Belongs to the drug/metabolite transporter (DMT) superfamily. Small multidrug resistance (SMR) (TC 2.A.7.1) family. Gdx/SugE subfamily.</text>
</comment>
<evidence type="ECO:0000256" key="5">
    <source>
        <dbReference type="ARBA" id="ARBA00022989"/>
    </source>
</evidence>
<dbReference type="Gene3D" id="1.10.3730.20">
    <property type="match status" value="1"/>
</dbReference>
<dbReference type="InterPro" id="IPR037185">
    <property type="entry name" value="EmrE-like"/>
</dbReference>
<reference evidence="11" key="1">
    <citation type="submission" date="2020-02" db="EMBL/GenBank/DDBJ databases">
        <authorList>
            <person name="Meier V. D."/>
        </authorList>
    </citation>
    <scope>NUCLEOTIDE SEQUENCE</scope>
    <source>
        <strain evidence="11">AVDCRST_MAG40</strain>
    </source>
</reference>
<evidence type="ECO:0000256" key="2">
    <source>
        <dbReference type="ARBA" id="ARBA00022448"/>
    </source>
</evidence>
<dbReference type="SUPFAM" id="SSF103481">
    <property type="entry name" value="Multidrug resistance efflux transporter EmrE"/>
    <property type="match status" value="1"/>
</dbReference>
<evidence type="ECO:0000256" key="6">
    <source>
        <dbReference type="ARBA" id="ARBA00023136"/>
    </source>
</evidence>